<feature type="transmembrane region" description="Helical" evidence="5">
    <location>
        <begin position="170"/>
        <end position="189"/>
    </location>
</feature>
<evidence type="ECO:0000313" key="6">
    <source>
        <dbReference type="EMBL" id="CAH3038683.1"/>
    </source>
</evidence>
<evidence type="ECO:0000256" key="4">
    <source>
        <dbReference type="ARBA" id="ARBA00023136"/>
    </source>
</evidence>
<evidence type="ECO:0008006" key="8">
    <source>
        <dbReference type="Google" id="ProtNLM"/>
    </source>
</evidence>
<gene>
    <name evidence="6" type="ORF">PMEA_00021842</name>
</gene>
<accession>A0AAU9VXR7</accession>
<evidence type="ECO:0000256" key="1">
    <source>
        <dbReference type="ARBA" id="ARBA00004141"/>
    </source>
</evidence>
<evidence type="ECO:0000256" key="5">
    <source>
        <dbReference type="SAM" id="Phobius"/>
    </source>
</evidence>
<dbReference type="Gene3D" id="1.20.1070.10">
    <property type="entry name" value="Rhodopsin 7-helix transmembrane proteins"/>
    <property type="match status" value="1"/>
</dbReference>
<feature type="transmembrane region" description="Helical" evidence="5">
    <location>
        <begin position="26"/>
        <end position="47"/>
    </location>
</feature>
<dbReference type="EMBL" id="CALNXJ010000004">
    <property type="protein sequence ID" value="CAH3038683.1"/>
    <property type="molecule type" value="Genomic_DNA"/>
</dbReference>
<dbReference type="Proteomes" id="UP001159428">
    <property type="component" value="Unassembled WGS sequence"/>
</dbReference>
<dbReference type="PANTHER" id="PTHR23112">
    <property type="entry name" value="G PROTEIN-COUPLED RECEPTOR 157-RELATED"/>
    <property type="match status" value="1"/>
</dbReference>
<keyword evidence="2 5" id="KW-0812">Transmembrane</keyword>
<evidence type="ECO:0000256" key="3">
    <source>
        <dbReference type="ARBA" id="ARBA00022989"/>
    </source>
</evidence>
<comment type="subcellular location">
    <subcellularLocation>
        <location evidence="1">Membrane</location>
        <topology evidence="1">Multi-pass membrane protein</topology>
    </subcellularLocation>
</comment>
<feature type="transmembrane region" description="Helical" evidence="5">
    <location>
        <begin position="59"/>
        <end position="88"/>
    </location>
</feature>
<dbReference type="GO" id="GO:0007189">
    <property type="term" value="P:adenylate cyclase-activating G protein-coupled receptor signaling pathway"/>
    <property type="evidence" value="ECO:0007669"/>
    <property type="project" value="TreeGrafter"/>
</dbReference>
<sequence length="190" mass="21836">MESQASLTTAFPNDTNFTDGTLPKTLSAVTASLSLMGSFTIFLTFWMSPDLRTTARRMIMFITVADFLFFHITAWGVPFVITVAAYFFNGVQFLADLETGYKCWIWNEKTWQTMCIWAAITGEGWAIMTYITMTVFYVLVKQHIRRELTSRFYPGGTFFTWKSAHVARMIDCKLTFIPIIFILLCIWGTI</sequence>
<dbReference type="PANTHER" id="PTHR23112:SF47">
    <property type="entry name" value="G-PROTEIN COUPLED RECEPTOR 157"/>
    <property type="match status" value="1"/>
</dbReference>
<keyword evidence="7" id="KW-1185">Reference proteome</keyword>
<dbReference type="GO" id="GO:0005886">
    <property type="term" value="C:plasma membrane"/>
    <property type="evidence" value="ECO:0007669"/>
    <property type="project" value="TreeGrafter"/>
</dbReference>
<feature type="transmembrane region" description="Helical" evidence="5">
    <location>
        <begin position="116"/>
        <end position="140"/>
    </location>
</feature>
<evidence type="ECO:0000313" key="7">
    <source>
        <dbReference type="Proteomes" id="UP001159428"/>
    </source>
</evidence>
<organism evidence="6 7">
    <name type="scientific">Pocillopora meandrina</name>
    <dbReference type="NCBI Taxonomy" id="46732"/>
    <lineage>
        <taxon>Eukaryota</taxon>
        <taxon>Metazoa</taxon>
        <taxon>Cnidaria</taxon>
        <taxon>Anthozoa</taxon>
        <taxon>Hexacorallia</taxon>
        <taxon>Scleractinia</taxon>
        <taxon>Astrocoeniina</taxon>
        <taxon>Pocilloporidae</taxon>
        <taxon>Pocillopora</taxon>
    </lineage>
</organism>
<comment type="caution">
    <text evidence="6">The sequence shown here is derived from an EMBL/GenBank/DDBJ whole genome shotgun (WGS) entry which is preliminary data.</text>
</comment>
<protein>
    <recommendedName>
        <fullName evidence="8">G-protein coupled receptors family 2 profile 2 domain-containing protein</fullName>
    </recommendedName>
</protein>
<name>A0AAU9VXR7_9CNID</name>
<dbReference type="AlphaFoldDB" id="A0AAU9VXR7"/>
<keyword evidence="3 5" id="KW-1133">Transmembrane helix</keyword>
<proteinExistence type="predicted"/>
<reference evidence="6 7" key="1">
    <citation type="submission" date="2022-05" db="EMBL/GenBank/DDBJ databases">
        <authorList>
            <consortium name="Genoscope - CEA"/>
            <person name="William W."/>
        </authorList>
    </citation>
    <scope>NUCLEOTIDE SEQUENCE [LARGE SCALE GENOMIC DNA]</scope>
</reference>
<evidence type="ECO:0000256" key="2">
    <source>
        <dbReference type="ARBA" id="ARBA00022692"/>
    </source>
</evidence>
<dbReference type="GO" id="GO:0004930">
    <property type="term" value="F:G protein-coupled receptor activity"/>
    <property type="evidence" value="ECO:0007669"/>
    <property type="project" value="TreeGrafter"/>
</dbReference>
<keyword evidence="4 5" id="KW-0472">Membrane</keyword>